<comment type="caution">
    <text evidence="2">The sequence shown here is derived from an EMBL/GenBank/DDBJ whole genome shotgun (WGS) entry which is preliminary data.</text>
</comment>
<proteinExistence type="predicted"/>
<evidence type="ECO:0000256" key="1">
    <source>
        <dbReference type="SAM" id="MobiDB-lite"/>
    </source>
</evidence>
<gene>
    <name evidence="2" type="ORF">FHT02_000357</name>
</gene>
<dbReference type="Proteomes" id="UP000527143">
    <property type="component" value="Unassembled WGS sequence"/>
</dbReference>
<evidence type="ECO:0000313" key="3">
    <source>
        <dbReference type="Proteomes" id="UP000527143"/>
    </source>
</evidence>
<dbReference type="EMBL" id="JACIJF010000001">
    <property type="protein sequence ID" value="MBB5709151.1"/>
    <property type="molecule type" value="Genomic_DNA"/>
</dbReference>
<accession>A0A840YN50</accession>
<dbReference type="RefSeq" id="WP_184083613.1">
    <property type="nucleotide sequence ID" value="NZ_JACIJF010000001.1"/>
</dbReference>
<protein>
    <submittedName>
        <fullName evidence="2">Uncharacterized protein</fullName>
    </submittedName>
</protein>
<sequence length="79" mass="8423">MENPRTETARDTDDSAMIDNLETGAAGGSMAGGNLARDIATEADLTEVAEPDANTRVRKGHTLEHGTEQRPDRARNADS</sequence>
<reference evidence="2 3" key="1">
    <citation type="submission" date="2020-08" db="EMBL/GenBank/DDBJ databases">
        <title>Genomic Encyclopedia of Type Strains, Phase IV (KMG-IV): sequencing the most valuable type-strain genomes for metagenomic binning, comparative biology and taxonomic classification.</title>
        <authorList>
            <person name="Goeker M."/>
        </authorList>
    </citation>
    <scope>NUCLEOTIDE SEQUENCE [LARGE SCALE GENOMIC DNA]</scope>
    <source>
        <strain evidence="2 3">DSM 26736</strain>
    </source>
</reference>
<feature type="compositionally biased region" description="Basic and acidic residues" evidence="1">
    <location>
        <begin position="1"/>
        <end position="13"/>
    </location>
</feature>
<name>A0A840YN50_9SPHN</name>
<keyword evidence="3" id="KW-1185">Reference proteome</keyword>
<dbReference type="AlphaFoldDB" id="A0A840YN50"/>
<evidence type="ECO:0000313" key="2">
    <source>
        <dbReference type="EMBL" id="MBB5709151.1"/>
    </source>
</evidence>
<feature type="compositionally biased region" description="Basic and acidic residues" evidence="1">
    <location>
        <begin position="61"/>
        <end position="79"/>
    </location>
</feature>
<organism evidence="2 3">
    <name type="scientific">Sphingomonas xinjiangensis</name>
    <dbReference type="NCBI Taxonomy" id="643568"/>
    <lineage>
        <taxon>Bacteria</taxon>
        <taxon>Pseudomonadati</taxon>
        <taxon>Pseudomonadota</taxon>
        <taxon>Alphaproteobacteria</taxon>
        <taxon>Sphingomonadales</taxon>
        <taxon>Sphingomonadaceae</taxon>
        <taxon>Sphingomonas</taxon>
    </lineage>
</organism>
<feature type="region of interest" description="Disordered" evidence="1">
    <location>
        <begin position="1"/>
        <end position="79"/>
    </location>
</feature>